<dbReference type="SUPFAM" id="SSF53335">
    <property type="entry name" value="S-adenosyl-L-methionine-dependent methyltransferases"/>
    <property type="match status" value="1"/>
</dbReference>
<dbReference type="InterPro" id="IPR029063">
    <property type="entry name" value="SAM-dependent_MTases_sf"/>
</dbReference>
<evidence type="ECO:0000313" key="9">
    <source>
        <dbReference type="Proteomes" id="UP001498771"/>
    </source>
</evidence>
<dbReference type="Pfam" id="PF00145">
    <property type="entry name" value="DNA_methylase"/>
    <property type="match status" value="1"/>
</dbReference>
<keyword evidence="4" id="KW-0378">Hydrolase</keyword>
<accession>A0ABR1FBM5</accession>
<dbReference type="Gene3D" id="3.40.50.300">
    <property type="entry name" value="P-loop containing nucleotide triphosphate hydrolases"/>
    <property type="match status" value="2"/>
</dbReference>
<keyword evidence="2" id="KW-0808">Transferase</keyword>
<dbReference type="InterPro" id="IPR050628">
    <property type="entry name" value="SNF2_RAD54_helicase_TF"/>
</dbReference>
<feature type="compositionally biased region" description="Basic residues" evidence="6">
    <location>
        <begin position="285"/>
        <end position="302"/>
    </location>
</feature>
<proteinExistence type="predicted"/>
<organism evidence="8 9">
    <name type="scientific">Myxozyma melibiosi</name>
    <dbReference type="NCBI Taxonomy" id="54550"/>
    <lineage>
        <taxon>Eukaryota</taxon>
        <taxon>Fungi</taxon>
        <taxon>Dikarya</taxon>
        <taxon>Ascomycota</taxon>
        <taxon>Saccharomycotina</taxon>
        <taxon>Lipomycetes</taxon>
        <taxon>Lipomycetales</taxon>
        <taxon>Lipomycetaceae</taxon>
        <taxon>Myxozyma</taxon>
    </lineage>
</organism>
<dbReference type="SMART" id="SM00487">
    <property type="entry name" value="DEXDc"/>
    <property type="match status" value="1"/>
</dbReference>
<dbReference type="InterPro" id="IPR001525">
    <property type="entry name" value="C5_MeTfrase"/>
</dbReference>
<feature type="region of interest" description="Disordered" evidence="6">
    <location>
        <begin position="1683"/>
        <end position="1707"/>
    </location>
</feature>
<evidence type="ECO:0000256" key="1">
    <source>
        <dbReference type="ARBA" id="ARBA00022603"/>
    </source>
</evidence>
<dbReference type="Gene3D" id="3.40.50.150">
    <property type="entry name" value="Vaccinia Virus protein VP39"/>
    <property type="match status" value="1"/>
</dbReference>
<protein>
    <recommendedName>
        <fullName evidence="7">Helicase C-terminal domain-containing protein</fullName>
    </recommendedName>
</protein>
<evidence type="ECO:0000256" key="2">
    <source>
        <dbReference type="ARBA" id="ARBA00022679"/>
    </source>
</evidence>
<feature type="compositionally biased region" description="Polar residues" evidence="6">
    <location>
        <begin position="164"/>
        <end position="189"/>
    </location>
</feature>
<comment type="caution">
    <text evidence="8">The sequence shown here is derived from an EMBL/GenBank/DDBJ whole genome shotgun (WGS) entry which is preliminary data.</text>
</comment>
<feature type="region of interest" description="Disordered" evidence="6">
    <location>
        <begin position="212"/>
        <end position="316"/>
    </location>
</feature>
<dbReference type="GeneID" id="90036837"/>
<evidence type="ECO:0000256" key="5">
    <source>
        <dbReference type="ARBA" id="ARBA00022840"/>
    </source>
</evidence>
<evidence type="ECO:0000259" key="7">
    <source>
        <dbReference type="PROSITE" id="PS51194"/>
    </source>
</evidence>
<dbReference type="PROSITE" id="PS51194">
    <property type="entry name" value="HELICASE_CTER"/>
    <property type="match status" value="1"/>
</dbReference>
<reference evidence="8 9" key="1">
    <citation type="submission" date="2024-03" db="EMBL/GenBank/DDBJ databases">
        <title>Genome-scale model development and genomic sequencing of the oleaginous clade Lipomyces.</title>
        <authorList>
            <consortium name="Lawrence Berkeley National Laboratory"/>
            <person name="Czajka J.J."/>
            <person name="Han Y."/>
            <person name="Kim J."/>
            <person name="Mondo S.J."/>
            <person name="Hofstad B.A."/>
            <person name="Robles A."/>
            <person name="Haridas S."/>
            <person name="Riley R."/>
            <person name="LaButti K."/>
            <person name="Pangilinan J."/>
            <person name="Andreopoulos W."/>
            <person name="Lipzen A."/>
            <person name="Yan J."/>
            <person name="Wang M."/>
            <person name="Ng V."/>
            <person name="Grigoriev I.V."/>
            <person name="Spatafora J.W."/>
            <person name="Magnuson J.K."/>
            <person name="Baker S.E."/>
            <person name="Pomraning K.R."/>
        </authorList>
    </citation>
    <scope>NUCLEOTIDE SEQUENCE [LARGE SCALE GENOMIC DNA]</scope>
    <source>
        <strain evidence="8 9">Phaff 52-87</strain>
    </source>
</reference>
<feature type="compositionally biased region" description="Basic and acidic residues" evidence="6">
    <location>
        <begin position="1"/>
        <end position="29"/>
    </location>
</feature>
<dbReference type="PANTHER" id="PTHR45626:SF26">
    <property type="entry name" value="FAMILY HELICASE, PUTATIVE (AFU_ORTHOLOGUE AFUA_2G09120)-RELATED"/>
    <property type="match status" value="1"/>
</dbReference>
<keyword evidence="1" id="KW-0489">Methyltransferase</keyword>
<dbReference type="InterPro" id="IPR001650">
    <property type="entry name" value="Helicase_C-like"/>
</dbReference>
<dbReference type="Proteomes" id="UP001498771">
    <property type="component" value="Unassembled WGS sequence"/>
</dbReference>
<dbReference type="EMBL" id="JBBJBU010000001">
    <property type="protein sequence ID" value="KAK7207152.1"/>
    <property type="molecule type" value="Genomic_DNA"/>
</dbReference>
<name>A0ABR1FBM5_9ASCO</name>
<keyword evidence="3" id="KW-0547">Nucleotide-binding</keyword>
<dbReference type="SUPFAM" id="SSF52540">
    <property type="entry name" value="P-loop containing nucleoside triphosphate hydrolases"/>
    <property type="match status" value="2"/>
</dbReference>
<feature type="region of interest" description="Disordered" evidence="6">
    <location>
        <begin position="134"/>
        <end position="196"/>
    </location>
</feature>
<evidence type="ECO:0000256" key="4">
    <source>
        <dbReference type="ARBA" id="ARBA00022801"/>
    </source>
</evidence>
<dbReference type="RefSeq" id="XP_064770185.1">
    <property type="nucleotide sequence ID" value="XM_064911325.1"/>
</dbReference>
<gene>
    <name evidence="8" type="ORF">BZA70DRAFT_270604</name>
</gene>
<dbReference type="CDD" id="cd18793">
    <property type="entry name" value="SF2_C_SNF"/>
    <property type="match status" value="1"/>
</dbReference>
<evidence type="ECO:0000256" key="6">
    <source>
        <dbReference type="SAM" id="MobiDB-lite"/>
    </source>
</evidence>
<keyword evidence="5" id="KW-0067">ATP-binding</keyword>
<evidence type="ECO:0000313" key="8">
    <source>
        <dbReference type="EMBL" id="KAK7207152.1"/>
    </source>
</evidence>
<dbReference type="InterPro" id="IPR000330">
    <property type="entry name" value="SNF2_N"/>
</dbReference>
<keyword evidence="9" id="KW-1185">Reference proteome</keyword>
<dbReference type="InterPro" id="IPR027417">
    <property type="entry name" value="P-loop_NTPase"/>
</dbReference>
<sequence>MARSKTESKKLSADAHLDRWLRLSPDPDKRRRSSSRLRGNEPHDETTTEPQRINKLVLNEKNEFVLRAFDDLVVASVKLRSAADGEKVQARRGTMQRVRVLTYDEDSKSYSLKMMEKEIVRRITLNSAADALTINGNSTPDAPPAHSSTVTTTIRKPRAKKTRSSTTTALDKSSSSTPPTIDSNTTGTSPAPDEDDLYLWSHAGQLFDEASTRVKSARGITPSTSTEKTSYDSDDAFEEPIVVPAPPSRSRRSAAARASISIQNSSAFYVSSSSEAEDEDTAHSGSKRSKKQKSSSKPKRARKHEEEDSDFDEIQLSALADDDDYLLDELVDSDEESGIFGEEDEYDSDVVAEVSAKAAARKSRASLSGKPTPKAAEYTNEFLTRKGQSVEDSEDPPISSIYDMFKDLVSRYPEIHKITEQLAGRKLRVATMCSGTESPLLALRMIARTAKQKMGLDLEFDHAFSCEIEPFKQAYIERNFKPPVLFRDVVELGEDEAMTAYGSMVTVPGDIDILIAGTSCVDFSTLNNLKKTLEDQGESGRTYRGMCRYVTKHNPTIVVLENVCGAPWTDIVGHFEEMGYDAQSVKLDSKDYYIPHTRNRVYLCAFKKGHSGLANEWAKKVQSLKRPASSSFEAFMLHSDDPRVLAVRTKMAKENMGPTRGRIDWDRCEQRHSKARYKEQLGFKRPFTSWDESGSCQFVDTWWKEFGANQVNRVRDLIDITFLRAAQADVDPAFKAEIWNLSQNVDRTISARITGIAACITPSTIAFITNRGGPMIGLEALSMQGLPIDELYLTRETEDNLFDLAGNAMTTIVVGTCILTALTLGSKLLVKEYANPLSNKRIGDDDDERIPRPIFIGQDRLARSAIDFADFEDRTFAELVELCKKSRRMCICEGRHAISSSPIQVCEKCGFSSCTACGGKPEHLYKIVDTSDRLPPREVEKMIKDSLPMRIVVDGIDADGLDSLIPEGVKVDDALWTAYKTSTTKAISSELRFTDIRRQDIWIVTFSSLAAKAELSLGPDPEWLLYAIPDKNEPANSKIRSMLESPIARMKLNNWKTQEDDQWELHLPVFTSFTVVIDGNEVDGEQRTVPAWQDRLGLQGKYAGMQQYESLRVEAVPVSKYMEDISGVYHALPKCGTAKDQLYKSESGISLFFDPSRCRNPTLDHAVFARDNRRLEYQESRITIAKLSPEWHPYTDNDNVNVEATMSGLWIPVPGSTIAPHRPPKAPVVMQPSDKDSLAVDHENCEHSTTLLYAEIPRDDESVKVAEIDEELWEKAATGDWFVVDNIHARGVFKDLRWITERARKMPMMQTWSVVETAAESKHCDRCAPLVPTFQLVSGQKGIIIQEDIGQASKFEYALKRRPEPFTTEIKIDADNAMMRIGLNCGALLHRGVARFPPSMNPTSALKLSWRIDTEFEALQVLPQCKFVLQSNREDTPCAQPPVWNPRNKLRPEQLRSLAWMNYMETEAAGTFTEEEIVECILEPIGWRAEGKVEREVTVRGGVLADEVGYGKTAISIGLISCTQDAAAADERVTSPERRVVDGQIQIKATLILIPGHLIQQWVAEFQKFTFNEFDIIQLSGLNSLNKYSIEDFMKTDVIVAASSIFDSVNYHLNLACLAGVPSIPVTKNGSREFAFRYERALEILKTQTEILVKDGATAMLDHARKSFEETLKDEVTSIENSKRLKGAKLQQRNSKSGSKKKDLNKERAQRLVQDPFCLKSQATKRDWKKMKAPLFEMFRFNRVIIDEYTYLDGAVLEMIQHISAEKRWILSGTPPLSDFSSVKSIASFLGIHLGIDDDNEGNSDTMKKRKRDQTAVERFHSYREMRSLNWHAHRNQIAQAFLTKYARQNTADIDEILKTEKLKMVSLTMAEGAIYLELKHFLQLLDMRMKKRQKGDSDREQRLNQSLGDSATAEEALLKCASHFDLKVYLGDDYQQQESKKDIGECESIVVIRKRQLDECKRDLYRECVKAEEMVYALMKFHHRSPDKYMTWKQRLGSLGDATVAIKIENIVEEAKRAAAKKMEQYKRGSAASADIELPVDELEFVLDERVHLIHRLAKEYLQRKRALMYFENLLTVMASGDVEVTCLGCDRKIKDRSQITIISSCGHMGCSDCVSAAAMREECFIGEGCASLTNRNNTVMADTIGAKDRLVSSENQIFGSKMEDLADLIESEIPADDRVLLFVQFEALMETAKLLLEDRGIDFMVISGSAHNRSKQLEQFQQVESTCKVLLLNVADESASGANLTVANHIIFLSPLLSNTVDSYRARETQAIGRAVRYGQTKEVKIWRFFTRDTIDTELFENMTGRKVLEEIVEGMESDRDVYC</sequence>
<feature type="compositionally biased region" description="Low complexity" evidence="6">
    <location>
        <begin position="255"/>
        <end position="274"/>
    </location>
</feature>
<evidence type="ECO:0000256" key="3">
    <source>
        <dbReference type="ARBA" id="ARBA00022741"/>
    </source>
</evidence>
<dbReference type="PANTHER" id="PTHR45626">
    <property type="entry name" value="TRANSCRIPTION TERMINATION FACTOR 2-RELATED"/>
    <property type="match status" value="1"/>
</dbReference>
<dbReference type="InterPro" id="IPR014001">
    <property type="entry name" value="Helicase_ATP-bd"/>
</dbReference>
<feature type="region of interest" description="Disordered" evidence="6">
    <location>
        <begin position="1"/>
        <end position="50"/>
    </location>
</feature>
<feature type="compositionally biased region" description="Polar residues" evidence="6">
    <location>
        <begin position="134"/>
        <end position="154"/>
    </location>
</feature>
<dbReference type="Pfam" id="PF00271">
    <property type="entry name" value="Helicase_C"/>
    <property type="match status" value="1"/>
</dbReference>
<dbReference type="Pfam" id="PF00176">
    <property type="entry name" value="SNF2-rel_dom"/>
    <property type="match status" value="1"/>
</dbReference>
<feature type="domain" description="Helicase C-terminal" evidence="7">
    <location>
        <begin position="2163"/>
        <end position="2322"/>
    </location>
</feature>
<dbReference type="InterPro" id="IPR049730">
    <property type="entry name" value="SNF2/RAD54-like_C"/>
</dbReference>